<dbReference type="InterPro" id="IPR004143">
    <property type="entry name" value="BPL_LPL_catalytic"/>
</dbReference>
<evidence type="ECO:0000259" key="2">
    <source>
        <dbReference type="Pfam" id="PF16917"/>
    </source>
</evidence>
<organism evidence="3 4">
    <name type="scientific">Sedimentitalea todarodis</name>
    <dbReference type="NCBI Taxonomy" id="1631240"/>
    <lineage>
        <taxon>Bacteria</taxon>
        <taxon>Pseudomonadati</taxon>
        <taxon>Pseudomonadota</taxon>
        <taxon>Alphaproteobacteria</taxon>
        <taxon>Rhodobacterales</taxon>
        <taxon>Paracoccaceae</taxon>
        <taxon>Sedimentitalea</taxon>
    </lineage>
</organism>
<dbReference type="SUPFAM" id="SSF55681">
    <property type="entry name" value="Class II aaRS and biotin synthetases"/>
    <property type="match status" value="1"/>
</dbReference>
<evidence type="ECO:0000259" key="1">
    <source>
        <dbReference type="Pfam" id="PF14563"/>
    </source>
</evidence>
<dbReference type="Pfam" id="PF14563">
    <property type="entry name" value="DUF4444"/>
    <property type="match status" value="1"/>
</dbReference>
<accession>A0ABU3VEK4</accession>
<dbReference type="Gene3D" id="3.30.930.10">
    <property type="entry name" value="Bira Bifunctional Protein, Domain 2"/>
    <property type="match status" value="1"/>
</dbReference>
<dbReference type="InterPro" id="IPR028044">
    <property type="entry name" value="DUF4444"/>
</dbReference>
<dbReference type="EMBL" id="JASMWN010000008">
    <property type="protein sequence ID" value="MDU9004611.1"/>
    <property type="molecule type" value="Genomic_DNA"/>
</dbReference>
<sequence>MSDTPRFPPLMAGVAAIGENDPFETACAMAVRGCEGGTVVHKVQADRLRAAIIFAPEVATEKAIAMLPLCGVGFQNAVGALAPPEVAVHLDWSGGIRVNGAHCGRLRVAAADAVTDQVPDWLVVGLEVPILQTECDPGTNPDVTALYEEGCAEVDPAHLLESWARHCLVWINRWSDEGNAPVHAAWSGLLQGIGETVTRAGICGTFLGADERFGMLIRNGETTHLVPMSNLLGESE</sequence>
<dbReference type="Pfam" id="PF16917">
    <property type="entry name" value="BPL_LplA_LipB_2"/>
    <property type="match status" value="1"/>
</dbReference>
<comment type="caution">
    <text evidence="3">The sequence shown here is derived from an EMBL/GenBank/DDBJ whole genome shotgun (WGS) entry which is preliminary data.</text>
</comment>
<evidence type="ECO:0000313" key="3">
    <source>
        <dbReference type="EMBL" id="MDU9004611.1"/>
    </source>
</evidence>
<protein>
    <submittedName>
        <fullName evidence="3">DUF4444 domain-containing protein</fullName>
    </submittedName>
</protein>
<feature type="domain" description="DUF4444" evidence="1">
    <location>
        <begin position="193"/>
        <end position="232"/>
    </location>
</feature>
<feature type="domain" description="BPL/LPL catalytic" evidence="2">
    <location>
        <begin position="7"/>
        <end position="187"/>
    </location>
</feature>
<name>A0ABU3VEK4_9RHOB</name>
<keyword evidence="4" id="KW-1185">Reference proteome</keyword>
<gene>
    <name evidence="3" type="ORF">QO231_12200</name>
</gene>
<dbReference type="InterPro" id="IPR045864">
    <property type="entry name" value="aa-tRNA-synth_II/BPL/LPL"/>
</dbReference>
<evidence type="ECO:0000313" key="4">
    <source>
        <dbReference type="Proteomes" id="UP001255416"/>
    </source>
</evidence>
<proteinExistence type="predicted"/>
<dbReference type="Gene3D" id="2.30.30.100">
    <property type="match status" value="1"/>
</dbReference>
<dbReference type="RefSeq" id="WP_316776502.1">
    <property type="nucleotide sequence ID" value="NZ_JASMWN010000008.1"/>
</dbReference>
<dbReference type="Proteomes" id="UP001255416">
    <property type="component" value="Unassembled WGS sequence"/>
</dbReference>
<reference evidence="4" key="1">
    <citation type="submission" date="2023-05" db="EMBL/GenBank/DDBJ databases">
        <title>Sedimentitalea sp. nov. JM2-8.</title>
        <authorList>
            <person name="Huang J."/>
        </authorList>
    </citation>
    <scope>NUCLEOTIDE SEQUENCE [LARGE SCALE GENOMIC DNA]</scope>
    <source>
        <strain evidence="4">KHS03</strain>
    </source>
</reference>